<feature type="signal peptide" evidence="1">
    <location>
        <begin position="1"/>
        <end position="23"/>
    </location>
</feature>
<dbReference type="EMBL" id="JAESIY010000019">
    <property type="protein sequence ID" value="MBL3658883.1"/>
    <property type="molecule type" value="Genomic_DNA"/>
</dbReference>
<organism evidence="2 3">
    <name type="scientific">Fulvivirga sediminis</name>
    <dbReference type="NCBI Taxonomy" id="2803949"/>
    <lineage>
        <taxon>Bacteria</taxon>
        <taxon>Pseudomonadati</taxon>
        <taxon>Bacteroidota</taxon>
        <taxon>Cytophagia</taxon>
        <taxon>Cytophagales</taxon>
        <taxon>Fulvivirgaceae</taxon>
        <taxon>Fulvivirga</taxon>
    </lineage>
</organism>
<evidence type="ECO:0000256" key="1">
    <source>
        <dbReference type="SAM" id="SignalP"/>
    </source>
</evidence>
<sequence length="298" mass="34150">MSRNLAIILLLVFSCGICLQSSAADFSLVEKACCSFSNGEIKELEYYENHRDYLILDIDVNKDGILDKVVNNKNGDELLFFVKRGGEYENVYHGENYSFDGVYFVDTISAFSVGNNICCIKTFFNGAGGQNINYFIAFDNGEWKVNKSIAYNLSHEANRICITADKEDCIDLGSLENATLLSRLKVLLKEKHYVKNLSEEFIFTLLSNYPLKKETIGYYNDIAYYMEQLGAYDESVYLLNNIIDKYPERTVAYINLGDAYWGFGKKEEAREAYHIYVQKMKEAGKESKIPKVINERLR</sequence>
<accession>A0A937K109</accession>
<comment type="caution">
    <text evidence="2">The sequence shown here is derived from an EMBL/GenBank/DDBJ whole genome shotgun (WGS) entry which is preliminary data.</text>
</comment>
<gene>
    <name evidence="2" type="ORF">JL102_22230</name>
</gene>
<dbReference type="Gene3D" id="1.25.40.10">
    <property type="entry name" value="Tetratricopeptide repeat domain"/>
    <property type="match status" value="1"/>
</dbReference>
<proteinExistence type="predicted"/>
<keyword evidence="3" id="KW-1185">Reference proteome</keyword>
<dbReference type="SUPFAM" id="SSF48452">
    <property type="entry name" value="TPR-like"/>
    <property type="match status" value="1"/>
</dbReference>
<feature type="chain" id="PRO_5036723227" evidence="1">
    <location>
        <begin position="24"/>
        <end position="298"/>
    </location>
</feature>
<dbReference type="AlphaFoldDB" id="A0A937K109"/>
<name>A0A937K109_9BACT</name>
<dbReference type="Proteomes" id="UP000659388">
    <property type="component" value="Unassembled WGS sequence"/>
</dbReference>
<evidence type="ECO:0000313" key="2">
    <source>
        <dbReference type="EMBL" id="MBL3658883.1"/>
    </source>
</evidence>
<evidence type="ECO:0000313" key="3">
    <source>
        <dbReference type="Proteomes" id="UP000659388"/>
    </source>
</evidence>
<protein>
    <submittedName>
        <fullName evidence="2">Tetratricopeptide repeat protein</fullName>
    </submittedName>
</protein>
<keyword evidence="1" id="KW-0732">Signal</keyword>
<dbReference type="PROSITE" id="PS51257">
    <property type="entry name" value="PROKAR_LIPOPROTEIN"/>
    <property type="match status" value="1"/>
</dbReference>
<dbReference type="InterPro" id="IPR011990">
    <property type="entry name" value="TPR-like_helical_dom_sf"/>
</dbReference>
<dbReference type="RefSeq" id="WP_202246677.1">
    <property type="nucleotide sequence ID" value="NZ_JAESIY010000019.1"/>
</dbReference>
<reference evidence="2" key="1">
    <citation type="submission" date="2021-01" db="EMBL/GenBank/DDBJ databases">
        <title>Fulvivirga kasyanovii gen. nov., sp nov., a novel member of the phylum Bacteroidetes isolated from seawater in a mussel farm.</title>
        <authorList>
            <person name="Zhao L.-H."/>
            <person name="Wang Z.-J."/>
        </authorList>
    </citation>
    <scope>NUCLEOTIDE SEQUENCE</scope>
    <source>
        <strain evidence="2">2943</strain>
    </source>
</reference>